<evidence type="ECO:0000256" key="4">
    <source>
        <dbReference type="ARBA" id="ARBA00023163"/>
    </source>
</evidence>
<dbReference type="PANTHER" id="PTHR24567:SF75">
    <property type="entry name" value="FUMARATE AND NITRATE REDUCTION REGULATORY PROTEIN"/>
    <property type="match status" value="1"/>
</dbReference>
<sequence>MANASQCVTCEKCCFGRMCKDYLFDNCITLFTQSLQRKKELKKGEYLYHSGDTITHLMALRTGTVKIYDPDGNIVNVKTPGQVIGTEDLHTQTYHYQAIAATDIQLCLLERSRIYDLSQITENFINYVTDILSFEIAEQQKMIAVLVSPDAQAKVREYLKLIAQRYEWYGFPADNISLPVTFKEMAMLLGVSISSLNRALSELKEHGEIVVDKKNIQINSLSPGR</sequence>
<evidence type="ECO:0000259" key="6">
    <source>
        <dbReference type="PROSITE" id="PS50042"/>
    </source>
</evidence>
<dbReference type="InterPro" id="IPR050397">
    <property type="entry name" value="Env_Response_Regulators"/>
</dbReference>
<accession>A0ABV0HQ36</accession>
<dbReference type="InterPro" id="IPR018490">
    <property type="entry name" value="cNMP-bd_dom_sf"/>
</dbReference>
<reference evidence="8 9" key="1">
    <citation type="submission" date="2024-01" db="EMBL/GenBank/DDBJ databases">
        <title>Pseudocitrobacter sp. Endophytic strain Cyp-38L.</title>
        <authorList>
            <person name="Amer M.A."/>
            <person name="Hamed S.M."/>
        </authorList>
    </citation>
    <scope>NUCLEOTIDE SEQUENCE [LARGE SCALE GENOMIC DNA]</scope>
    <source>
        <strain evidence="8 9">Cyp38S</strain>
    </source>
</reference>
<keyword evidence="2" id="KW-0805">Transcription regulation</keyword>
<evidence type="ECO:0000259" key="7">
    <source>
        <dbReference type="PROSITE" id="PS51063"/>
    </source>
</evidence>
<keyword evidence="1" id="KW-0408">Iron</keyword>
<dbReference type="InterPro" id="IPR036390">
    <property type="entry name" value="WH_DNA-bd_sf"/>
</dbReference>
<evidence type="ECO:0000313" key="8">
    <source>
        <dbReference type="EMBL" id="MEO3992202.1"/>
    </source>
</evidence>
<evidence type="ECO:0000256" key="2">
    <source>
        <dbReference type="ARBA" id="ARBA00023015"/>
    </source>
</evidence>
<evidence type="ECO:0000256" key="3">
    <source>
        <dbReference type="ARBA" id="ARBA00023125"/>
    </source>
</evidence>
<comment type="caution">
    <text evidence="8">The sequence shown here is derived from an EMBL/GenBank/DDBJ whole genome shotgun (WGS) entry which is preliminary data.</text>
</comment>
<dbReference type="SUPFAM" id="SSF51206">
    <property type="entry name" value="cAMP-binding domain-like"/>
    <property type="match status" value="1"/>
</dbReference>
<dbReference type="CDD" id="cd00038">
    <property type="entry name" value="CAP_ED"/>
    <property type="match status" value="1"/>
</dbReference>
<dbReference type="Gene3D" id="1.10.10.10">
    <property type="entry name" value="Winged helix-like DNA-binding domain superfamily/Winged helix DNA-binding domain"/>
    <property type="match status" value="1"/>
</dbReference>
<keyword evidence="4" id="KW-0804">Transcription</keyword>
<evidence type="ECO:0000313" key="9">
    <source>
        <dbReference type="Proteomes" id="UP001444146"/>
    </source>
</evidence>
<dbReference type="Pfam" id="PF13545">
    <property type="entry name" value="HTH_Crp_2"/>
    <property type="match status" value="1"/>
</dbReference>
<evidence type="ECO:0000256" key="5">
    <source>
        <dbReference type="ARBA" id="ARBA00037339"/>
    </source>
</evidence>
<protein>
    <submittedName>
        <fullName evidence="8">Crp/Fnr family transcriptional regulator</fullName>
    </submittedName>
</protein>
<dbReference type="PROSITE" id="PS51063">
    <property type="entry name" value="HTH_CRP_2"/>
    <property type="match status" value="1"/>
</dbReference>
<evidence type="ECO:0000256" key="1">
    <source>
        <dbReference type="ARBA" id="ARBA00022485"/>
    </source>
</evidence>
<dbReference type="SMART" id="SM00419">
    <property type="entry name" value="HTH_CRP"/>
    <property type="match status" value="1"/>
</dbReference>
<gene>
    <name evidence="8" type="ORF">VSR74_20610</name>
</gene>
<dbReference type="InterPro" id="IPR036388">
    <property type="entry name" value="WH-like_DNA-bd_sf"/>
</dbReference>
<dbReference type="EMBL" id="JAYMYY010000009">
    <property type="protein sequence ID" value="MEO3992202.1"/>
    <property type="molecule type" value="Genomic_DNA"/>
</dbReference>
<dbReference type="Proteomes" id="UP001444146">
    <property type="component" value="Unassembled WGS sequence"/>
</dbReference>
<dbReference type="Pfam" id="PF00027">
    <property type="entry name" value="cNMP_binding"/>
    <property type="match status" value="1"/>
</dbReference>
<dbReference type="PROSITE" id="PS50042">
    <property type="entry name" value="CNMP_BINDING_3"/>
    <property type="match status" value="1"/>
</dbReference>
<feature type="domain" description="HTH crp-type" evidence="7">
    <location>
        <begin position="149"/>
        <end position="222"/>
    </location>
</feature>
<dbReference type="InterPro" id="IPR014710">
    <property type="entry name" value="RmlC-like_jellyroll"/>
</dbReference>
<keyword evidence="1" id="KW-0411">Iron-sulfur</keyword>
<name>A0ABV0HQ36_9ENTR</name>
<keyword evidence="1" id="KW-0479">Metal-binding</keyword>
<dbReference type="SUPFAM" id="SSF46785">
    <property type="entry name" value="Winged helix' DNA-binding domain"/>
    <property type="match status" value="1"/>
</dbReference>
<proteinExistence type="predicted"/>
<comment type="function">
    <text evidence="5">Global transcription factor that controls the expression of over 100 target genes in response to anoxia. It facilitates the adaptation to anaerobic growth conditions by regulating the expression of gene products that are involved in anaerobic energy metabolism. When the terminal electron acceptor, O(2), is no longer available, it represses the synthesis of enzymes involved in aerobic respiration and increases the synthesis of enzymes required for anaerobic respiration.</text>
</comment>
<organism evidence="8 9">
    <name type="scientific">Pseudocitrobacter cyperus</name>
    <dbReference type="NCBI Taxonomy" id="3112843"/>
    <lineage>
        <taxon>Bacteria</taxon>
        <taxon>Pseudomonadati</taxon>
        <taxon>Pseudomonadota</taxon>
        <taxon>Gammaproteobacteria</taxon>
        <taxon>Enterobacterales</taxon>
        <taxon>Enterobacteriaceae</taxon>
        <taxon>Pseudocitrobacter</taxon>
    </lineage>
</organism>
<dbReference type="InterPro" id="IPR000595">
    <property type="entry name" value="cNMP-bd_dom"/>
</dbReference>
<dbReference type="PANTHER" id="PTHR24567">
    <property type="entry name" value="CRP FAMILY TRANSCRIPTIONAL REGULATORY PROTEIN"/>
    <property type="match status" value="1"/>
</dbReference>
<dbReference type="InterPro" id="IPR012318">
    <property type="entry name" value="HTH_CRP"/>
</dbReference>
<keyword evidence="9" id="KW-1185">Reference proteome</keyword>
<dbReference type="RefSeq" id="WP_347796427.1">
    <property type="nucleotide sequence ID" value="NZ_JAYMYY010000009.1"/>
</dbReference>
<feature type="domain" description="Cyclic nucleotide-binding" evidence="6">
    <location>
        <begin position="39"/>
        <end position="117"/>
    </location>
</feature>
<keyword evidence="3" id="KW-0238">DNA-binding</keyword>
<dbReference type="Gene3D" id="2.60.120.10">
    <property type="entry name" value="Jelly Rolls"/>
    <property type="match status" value="1"/>
</dbReference>
<keyword evidence="1" id="KW-0004">4Fe-4S</keyword>